<keyword evidence="2" id="KW-0560">Oxidoreductase</keyword>
<evidence type="ECO:0000256" key="1">
    <source>
        <dbReference type="SAM" id="MobiDB-lite"/>
    </source>
</evidence>
<evidence type="ECO:0000313" key="2">
    <source>
        <dbReference type="EMBL" id="RFU72576.1"/>
    </source>
</evidence>
<organism evidence="2 3">
    <name type="scientific">Trichoderma arundinaceum</name>
    <dbReference type="NCBI Taxonomy" id="490622"/>
    <lineage>
        <taxon>Eukaryota</taxon>
        <taxon>Fungi</taxon>
        <taxon>Dikarya</taxon>
        <taxon>Ascomycota</taxon>
        <taxon>Pezizomycotina</taxon>
        <taxon>Sordariomycetes</taxon>
        <taxon>Hypocreomycetidae</taxon>
        <taxon>Hypocreales</taxon>
        <taxon>Hypocreaceae</taxon>
        <taxon>Trichoderma</taxon>
    </lineage>
</organism>
<feature type="compositionally biased region" description="Low complexity" evidence="1">
    <location>
        <begin position="152"/>
        <end position="161"/>
    </location>
</feature>
<feature type="compositionally biased region" description="Polar residues" evidence="1">
    <location>
        <begin position="129"/>
        <end position="140"/>
    </location>
</feature>
<comment type="caution">
    <text evidence="2">The sequence shown here is derived from an EMBL/GenBank/DDBJ whole genome shotgun (WGS) entry which is preliminary data.</text>
</comment>
<dbReference type="GO" id="GO:0004497">
    <property type="term" value="F:monooxygenase activity"/>
    <property type="evidence" value="ECO:0007669"/>
    <property type="project" value="UniProtKB-KW"/>
</dbReference>
<name>A0A395N8W4_TRIAR</name>
<feature type="compositionally biased region" description="Basic and acidic residues" evidence="1">
    <location>
        <begin position="185"/>
        <end position="194"/>
    </location>
</feature>
<feature type="compositionally biased region" description="Polar residues" evidence="1">
    <location>
        <begin position="198"/>
        <end position="211"/>
    </location>
</feature>
<feature type="region of interest" description="Disordered" evidence="1">
    <location>
        <begin position="118"/>
        <end position="221"/>
    </location>
</feature>
<protein>
    <submittedName>
        <fullName evidence="2">Benzoate 4-monooxygenase</fullName>
    </submittedName>
</protein>
<dbReference type="Proteomes" id="UP000266272">
    <property type="component" value="Unassembled WGS sequence"/>
</dbReference>
<proteinExistence type="predicted"/>
<dbReference type="EMBL" id="PXOA01000825">
    <property type="protein sequence ID" value="RFU72576.1"/>
    <property type="molecule type" value="Genomic_DNA"/>
</dbReference>
<evidence type="ECO:0000313" key="3">
    <source>
        <dbReference type="Proteomes" id="UP000266272"/>
    </source>
</evidence>
<feature type="compositionally biased region" description="Basic and acidic residues" evidence="1">
    <location>
        <begin position="118"/>
        <end position="128"/>
    </location>
</feature>
<keyword evidence="3" id="KW-1185">Reference proteome</keyword>
<reference evidence="2 3" key="1">
    <citation type="journal article" date="2018" name="PLoS Pathog.">
        <title>Evolution of structural diversity of trichothecenes, a family of toxins produced by plant pathogenic and entomopathogenic fungi.</title>
        <authorList>
            <person name="Proctor R.H."/>
            <person name="McCormick S.P."/>
            <person name="Kim H.S."/>
            <person name="Cardoza R.E."/>
            <person name="Stanley A.M."/>
            <person name="Lindo L."/>
            <person name="Kelly A."/>
            <person name="Brown D.W."/>
            <person name="Lee T."/>
            <person name="Vaughan M.M."/>
            <person name="Alexander N.J."/>
            <person name="Busman M."/>
            <person name="Gutierrez S."/>
        </authorList>
    </citation>
    <scope>NUCLEOTIDE SEQUENCE [LARGE SCALE GENOMIC DNA]</scope>
    <source>
        <strain evidence="2 3">IBT 40837</strain>
    </source>
</reference>
<gene>
    <name evidence="2" type="ORF">TARUN_9691</name>
</gene>
<dbReference type="AlphaFoldDB" id="A0A395N8W4"/>
<sequence length="239" mass="26049">MCKEFLSIAICAPKKGTPDDFYVWEAASRGREKGAGVSSSEGTPLSLVKSIRCVTCTSREEEVGDRRSKEELVDSPLLTRATIQSPAEMEEFKSIINTLWGGKDQCPFHTLSAIREENAEASDEHASNKDVSSASTSPILNPTKEMPDDNISDGSGNSSKSPTKGKHDNGLGRKVGIEASIWAEAKQESPERKHQSPPRVQSPHQRQQSMNRRGGKTAKIVLPQIAAAKSFLGEAKDWE</sequence>
<accession>A0A395N8W4</accession>
<keyword evidence="2" id="KW-0503">Monooxygenase</keyword>
<dbReference type="OrthoDB" id="5072071at2759"/>